<evidence type="ECO:0000313" key="2">
    <source>
        <dbReference type="Proteomes" id="UP000603352"/>
    </source>
</evidence>
<dbReference type="Proteomes" id="UP000603352">
    <property type="component" value="Unassembled WGS sequence"/>
</dbReference>
<dbReference type="EMBL" id="BMDZ01000043">
    <property type="protein sequence ID" value="GGB49898.1"/>
    <property type="molecule type" value="Genomic_DNA"/>
</dbReference>
<proteinExistence type="predicted"/>
<evidence type="ECO:0000313" key="1">
    <source>
        <dbReference type="EMBL" id="GGB49898.1"/>
    </source>
</evidence>
<dbReference type="RefSeq" id="WP_188579964.1">
    <property type="nucleotide sequence ID" value="NZ_BMDZ01000043.1"/>
</dbReference>
<keyword evidence="2" id="KW-1185">Reference proteome</keyword>
<accession>A0ABQ1IR00</accession>
<organism evidence="1 2">
    <name type="scientific">Tistrella bauzanensis</name>
    <dbReference type="NCBI Taxonomy" id="657419"/>
    <lineage>
        <taxon>Bacteria</taxon>
        <taxon>Pseudomonadati</taxon>
        <taxon>Pseudomonadota</taxon>
        <taxon>Alphaproteobacteria</taxon>
        <taxon>Geminicoccales</taxon>
        <taxon>Geminicoccaceae</taxon>
        <taxon>Tistrella</taxon>
    </lineage>
</organism>
<name>A0ABQ1IR00_9PROT</name>
<comment type="caution">
    <text evidence="1">The sequence shown here is derived from an EMBL/GenBank/DDBJ whole genome shotgun (WGS) entry which is preliminary data.</text>
</comment>
<sequence length="86" mass="9799">MPRLYVVDVPEFRPLVETSRGRDGYRVSDTRKGYWLIETDGPMTFERKTLGMKPALWYGMFTGGLDGEVADWGRDTVTVIGTNRPL</sequence>
<reference evidence="2" key="1">
    <citation type="journal article" date="2019" name="Int. J. Syst. Evol. Microbiol.">
        <title>The Global Catalogue of Microorganisms (GCM) 10K type strain sequencing project: providing services to taxonomists for standard genome sequencing and annotation.</title>
        <authorList>
            <consortium name="The Broad Institute Genomics Platform"/>
            <consortium name="The Broad Institute Genome Sequencing Center for Infectious Disease"/>
            <person name="Wu L."/>
            <person name="Ma J."/>
        </authorList>
    </citation>
    <scope>NUCLEOTIDE SEQUENCE [LARGE SCALE GENOMIC DNA]</scope>
    <source>
        <strain evidence="2">CGMCC 1.10188</strain>
    </source>
</reference>
<protein>
    <submittedName>
        <fullName evidence="1">Uncharacterized protein</fullName>
    </submittedName>
</protein>
<gene>
    <name evidence="1" type="ORF">GCM10011505_33770</name>
</gene>